<evidence type="ECO:0000313" key="5">
    <source>
        <dbReference type="Proteomes" id="UP000184089"/>
    </source>
</evidence>
<dbReference type="Proteomes" id="UP000474718">
    <property type="component" value="Unassembled WGS sequence"/>
</dbReference>
<feature type="region of interest" description="Disordered" evidence="1">
    <location>
        <begin position="41"/>
        <end position="61"/>
    </location>
</feature>
<comment type="caution">
    <text evidence="4">The sequence shown here is derived from an EMBL/GenBank/DDBJ whole genome shotgun (WGS) entry which is preliminary data.</text>
</comment>
<reference evidence="5" key="1">
    <citation type="submission" date="2016-11" db="EMBL/GenBank/DDBJ databases">
        <authorList>
            <person name="Jaros S."/>
            <person name="Januszkiewicz K."/>
            <person name="Wedrychowicz H."/>
        </authorList>
    </citation>
    <scope>NUCLEOTIDE SEQUENCE [LARGE SCALE GENOMIC DNA]</scope>
    <source>
        <strain evidence="5">DSM 4029</strain>
    </source>
</reference>
<dbReference type="RefSeq" id="WP_044992023.1">
    <property type="nucleotide sequence ID" value="NZ_FQVY01000003.1"/>
</dbReference>
<name>A0AAQ1RWL1_9FIRM</name>
<keyword evidence="6" id="KW-1185">Reference proteome</keyword>
<proteinExistence type="predicted"/>
<gene>
    <name evidence="3" type="ORF">GT747_11820</name>
    <name evidence="4" type="ORF">SAMN05444424_2150</name>
</gene>
<keyword evidence="2" id="KW-0472">Membrane</keyword>
<keyword evidence="2" id="KW-1133">Transmembrane helix</keyword>
<dbReference type="Proteomes" id="UP000184089">
    <property type="component" value="Unassembled WGS sequence"/>
</dbReference>
<reference evidence="4" key="2">
    <citation type="submission" date="2016-11" db="EMBL/GenBank/DDBJ databases">
        <authorList>
            <person name="Varghese N."/>
            <person name="Submissions S."/>
        </authorList>
    </citation>
    <scope>NUCLEOTIDE SEQUENCE</scope>
    <source>
        <strain evidence="4">DSM 4029</strain>
    </source>
</reference>
<evidence type="ECO:0000313" key="6">
    <source>
        <dbReference type="Proteomes" id="UP000474718"/>
    </source>
</evidence>
<dbReference type="EMBL" id="WWVX01000008">
    <property type="protein sequence ID" value="MZL70440.1"/>
    <property type="molecule type" value="Genomic_DNA"/>
</dbReference>
<feature type="compositionally biased region" description="Pro residues" evidence="1">
    <location>
        <begin position="51"/>
        <end position="60"/>
    </location>
</feature>
<dbReference type="EMBL" id="FQVY01000003">
    <property type="protein sequence ID" value="SHG33514.1"/>
    <property type="molecule type" value="Genomic_DNA"/>
</dbReference>
<reference evidence="3 6" key="3">
    <citation type="journal article" date="2019" name="Nat. Med.">
        <title>A library of human gut bacterial isolates paired with longitudinal multiomics data enables mechanistic microbiome research.</title>
        <authorList>
            <person name="Poyet M."/>
            <person name="Groussin M."/>
            <person name="Gibbons S.M."/>
            <person name="Avila-Pacheco J."/>
            <person name="Jiang X."/>
            <person name="Kearney S.M."/>
            <person name="Perrotta A.R."/>
            <person name="Berdy B."/>
            <person name="Zhao S."/>
            <person name="Lieberman T.D."/>
            <person name="Swanson P.K."/>
            <person name="Smith M."/>
            <person name="Roesemann S."/>
            <person name="Alexander J.E."/>
            <person name="Rich S.A."/>
            <person name="Livny J."/>
            <person name="Vlamakis H."/>
            <person name="Clish C."/>
            <person name="Bullock K."/>
            <person name="Deik A."/>
            <person name="Scott J."/>
            <person name="Pierce K.A."/>
            <person name="Xavier R.J."/>
            <person name="Alm E.J."/>
        </authorList>
    </citation>
    <scope>NUCLEOTIDE SEQUENCE [LARGE SCALE GENOMIC DNA]</scope>
    <source>
        <strain evidence="3 6">BIOML-A2</strain>
    </source>
</reference>
<evidence type="ECO:0000256" key="1">
    <source>
        <dbReference type="SAM" id="MobiDB-lite"/>
    </source>
</evidence>
<sequence>MRELKKRNCPSCGAPLTPMPGGGGYTCPFCDTVLHWEETESPVQDAKKRPPAPFVPPKPTVDPRKDWLADFQRADREVTIFPPTDPLRVSKKVPCSIPQEEAAQAVCDYCKRVKGSPLWTRRPQGLLPHLEQVWFPVWCADATATGAIAAVSSTGLSAEIHRGELALLGKQFADLQGMEERLLWQRFAPFPLDRAKEGDPVKVERCPSDLKRSALLAGSEAKDRLYSALFQENHCKEGQKVQYKASLLSCSADCVLYPIWKCSLSGRGKGSVVWVDGVSGRTAGSVKAGFFSSMLTPAPWVLGLIAGGLATFLGVLIW</sequence>
<feature type="transmembrane region" description="Helical" evidence="2">
    <location>
        <begin position="298"/>
        <end position="317"/>
    </location>
</feature>
<organism evidence="4 5">
    <name type="scientific">Bittarella massiliensis</name>
    <name type="common">ex Durand et al. 2017</name>
    <dbReference type="NCBI Taxonomy" id="1720313"/>
    <lineage>
        <taxon>Bacteria</taxon>
        <taxon>Bacillati</taxon>
        <taxon>Bacillota</taxon>
        <taxon>Clostridia</taxon>
        <taxon>Eubacteriales</taxon>
        <taxon>Oscillospiraceae</taxon>
        <taxon>Bittarella (ex Durand et al. 2017)</taxon>
    </lineage>
</organism>
<evidence type="ECO:0000313" key="3">
    <source>
        <dbReference type="EMBL" id="MZL70440.1"/>
    </source>
</evidence>
<keyword evidence="2" id="KW-0812">Transmembrane</keyword>
<protein>
    <recommendedName>
        <fullName evidence="7">TFIIB-type zinc ribbon-containing protein</fullName>
    </recommendedName>
</protein>
<evidence type="ECO:0000313" key="4">
    <source>
        <dbReference type="EMBL" id="SHG33514.1"/>
    </source>
</evidence>
<evidence type="ECO:0000256" key="2">
    <source>
        <dbReference type="SAM" id="Phobius"/>
    </source>
</evidence>
<dbReference type="AlphaFoldDB" id="A0AAQ1RWL1"/>
<evidence type="ECO:0008006" key="7">
    <source>
        <dbReference type="Google" id="ProtNLM"/>
    </source>
</evidence>
<accession>A0AAQ1RWL1</accession>